<dbReference type="Proteomes" id="UP000028549">
    <property type="component" value="Unassembled WGS sequence"/>
</dbReference>
<evidence type="ECO:0000256" key="1">
    <source>
        <dbReference type="SAM" id="MobiDB-lite"/>
    </source>
</evidence>
<protein>
    <recommendedName>
        <fullName evidence="5">YbyB</fullName>
    </recommendedName>
</protein>
<keyword evidence="2" id="KW-1133">Transmembrane helix</keyword>
<dbReference type="STRING" id="246786.GS18_0216965"/>
<proteinExistence type="predicted"/>
<dbReference type="AlphaFoldDB" id="A0A084GP35"/>
<evidence type="ECO:0008006" key="5">
    <source>
        <dbReference type="Google" id="ProtNLM"/>
    </source>
</evidence>
<gene>
    <name evidence="3" type="ORF">GS18_0216965</name>
</gene>
<organism evidence="3 4">
    <name type="scientific">Metabacillus indicus</name>
    <name type="common">Bacillus indicus</name>
    <dbReference type="NCBI Taxonomy" id="246786"/>
    <lineage>
        <taxon>Bacteria</taxon>
        <taxon>Bacillati</taxon>
        <taxon>Bacillota</taxon>
        <taxon>Bacilli</taxon>
        <taxon>Bacillales</taxon>
        <taxon>Bacillaceae</taxon>
        <taxon>Metabacillus</taxon>
    </lineage>
</organism>
<sequence>MRQKALISGIAISTVGVGVTSYLLKDKANREKVTEFVQSTKNKIPYFSRKNTDSFPVEKAGHPDPEDIDDNTMVSEGSMYPVQYYDEKQK</sequence>
<dbReference type="OrthoDB" id="2390014at2"/>
<keyword evidence="2" id="KW-0812">Transmembrane</keyword>
<evidence type="ECO:0000256" key="2">
    <source>
        <dbReference type="SAM" id="Phobius"/>
    </source>
</evidence>
<comment type="caution">
    <text evidence="3">The sequence shown here is derived from an EMBL/GenBank/DDBJ whole genome shotgun (WGS) entry which is preliminary data.</text>
</comment>
<accession>A0A084GP35</accession>
<name>A0A084GP35_METID</name>
<keyword evidence="4" id="KW-1185">Reference proteome</keyword>
<reference evidence="3 4" key="1">
    <citation type="journal article" date="2005" name="Int. J. Syst. Evol. Microbiol.">
        <title>Bacillus cibi sp. nov., isolated from jeotgal, a traditional Korean fermented seafood.</title>
        <authorList>
            <person name="Yoon J.H."/>
            <person name="Lee C.H."/>
            <person name="Oh T.K."/>
        </authorList>
    </citation>
    <scope>NUCLEOTIDE SEQUENCE [LARGE SCALE GENOMIC DNA]</scope>
    <source>
        <strain evidence="3 4">DSM 16189</strain>
    </source>
</reference>
<feature type="region of interest" description="Disordered" evidence="1">
    <location>
        <begin position="48"/>
        <end position="74"/>
    </location>
</feature>
<evidence type="ECO:0000313" key="4">
    <source>
        <dbReference type="Proteomes" id="UP000028549"/>
    </source>
</evidence>
<feature type="transmembrane region" description="Helical" evidence="2">
    <location>
        <begin position="6"/>
        <end position="24"/>
    </location>
</feature>
<keyword evidence="2" id="KW-0472">Membrane</keyword>
<dbReference type="RefSeq" id="WP_029566613.1">
    <property type="nucleotide sequence ID" value="NZ_CP176757.1"/>
</dbReference>
<evidence type="ECO:0000313" key="3">
    <source>
        <dbReference type="EMBL" id="KEZ49097.1"/>
    </source>
</evidence>
<dbReference type="EMBL" id="JNVC02000013">
    <property type="protein sequence ID" value="KEZ49097.1"/>
    <property type="molecule type" value="Genomic_DNA"/>
</dbReference>